<evidence type="ECO:0000256" key="3">
    <source>
        <dbReference type="ARBA" id="ARBA00022989"/>
    </source>
</evidence>
<feature type="region of interest" description="Disordered" evidence="8">
    <location>
        <begin position="280"/>
        <end position="306"/>
    </location>
</feature>
<keyword evidence="4 9" id="KW-0472">Membrane</keyword>
<protein>
    <recommendedName>
        <fullName evidence="14">Methyl-accepting chemotaxis protein</fullName>
    </recommendedName>
</protein>
<name>A0ABP8GWJ4_9BURK</name>
<evidence type="ECO:0000259" key="11">
    <source>
        <dbReference type="PROSITE" id="PS50885"/>
    </source>
</evidence>
<dbReference type="InterPro" id="IPR004090">
    <property type="entry name" value="Chemotax_Me-accpt_rcpt"/>
</dbReference>
<dbReference type="PROSITE" id="PS50885">
    <property type="entry name" value="HAMP"/>
    <property type="match status" value="1"/>
</dbReference>
<accession>A0ABP8GWJ4</accession>
<dbReference type="PANTHER" id="PTHR32089">
    <property type="entry name" value="METHYL-ACCEPTING CHEMOTAXIS PROTEIN MCPB"/>
    <property type="match status" value="1"/>
</dbReference>
<dbReference type="InterPro" id="IPR003660">
    <property type="entry name" value="HAMP_dom"/>
</dbReference>
<evidence type="ECO:0000259" key="10">
    <source>
        <dbReference type="PROSITE" id="PS50111"/>
    </source>
</evidence>
<dbReference type="PANTHER" id="PTHR32089:SF119">
    <property type="entry name" value="METHYL-ACCEPTING CHEMOTAXIS PROTEIN CTPL"/>
    <property type="match status" value="1"/>
</dbReference>
<feature type="transmembrane region" description="Helical" evidence="9">
    <location>
        <begin position="6"/>
        <end position="26"/>
    </location>
</feature>
<dbReference type="Pfam" id="PF00672">
    <property type="entry name" value="HAMP"/>
    <property type="match status" value="1"/>
</dbReference>
<sequence length="547" mass="57697">MLQGAAGVVALSIVAGGALFGLNRLTATANGFAQRRLPALVELGTMREGQIQVARHTLEPLQWASEYSIQAQNEWNRMLQSKKRALESVDKARQALAGVEFSEDEQAALAAFDAAFAAWIQKDKPLTTLLEQLVNVKSEEEQKFLFVKYQAAYSDSEPFYERAQQTMRELAEATAKGAAERAAELDRGGRRLALLIAAASAAAVLVLALWSWSAARAIVASVGRLRGTLVKVASDLDFTVPVPNGGNDEIADMARALATLLGRMRESLAAVQDMAETMRSTADGLSERAAEVAEASSGQSGSATEMAAAVQQVADSMNEVNAEVQRAVQLSRDASGLAAEGGQRIALTAGQMDLMARQVGRAAEAIGALERHSASVREISRLISDIASQTNLLSLNAAIEAARAGEQGRGFAVVAEQVRGLAGKTVASSHEIAATVERIVNETGSAIGFMRQVVTEVDAGQARAREAGEFMSRLERGAVDAAAVVERIGSALHAQTGINHDVAGHVEAVARMAESNRGASEAAASGAGRVREAALDVARTVQAFRVR</sequence>
<dbReference type="SMART" id="SM00283">
    <property type="entry name" value="MA"/>
    <property type="match status" value="1"/>
</dbReference>
<evidence type="ECO:0000256" key="4">
    <source>
        <dbReference type="ARBA" id="ARBA00023136"/>
    </source>
</evidence>
<keyword evidence="3 9" id="KW-1133">Transmembrane helix</keyword>
<comment type="similarity">
    <text evidence="6">Belongs to the methyl-accepting chemotaxis (MCP) protein family.</text>
</comment>
<dbReference type="PRINTS" id="PR00260">
    <property type="entry name" value="CHEMTRNSDUCR"/>
</dbReference>
<dbReference type="Pfam" id="PF00015">
    <property type="entry name" value="MCPsignal"/>
    <property type="match status" value="1"/>
</dbReference>
<evidence type="ECO:0000313" key="13">
    <source>
        <dbReference type="Proteomes" id="UP001501671"/>
    </source>
</evidence>
<evidence type="ECO:0000256" key="2">
    <source>
        <dbReference type="ARBA" id="ARBA00022692"/>
    </source>
</evidence>
<dbReference type="SMART" id="SM00304">
    <property type="entry name" value="HAMP"/>
    <property type="match status" value="1"/>
</dbReference>
<dbReference type="SUPFAM" id="SSF58104">
    <property type="entry name" value="Methyl-accepting chemotaxis protein (MCP) signaling domain"/>
    <property type="match status" value="1"/>
</dbReference>
<dbReference type="Gene3D" id="1.10.287.950">
    <property type="entry name" value="Methyl-accepting chemotaxis protein"/>
    <property type="match status" value="1"/>
</dbReference>
<evidence type="ECO:0000256" key="5">
    <source>
        <dbReference type="ARBA" id="ARBA00023224"/>
    </source>
</evidence>
<dbReference type="PROSITE" id="PS50111">
    <property type="entry name" value="CHEMOTAXIS_TRANSDUC_2"/>
    <property type="match status" value="1"/>
</dbReference>
<evidence type="ECO:0000256" key="6">
    <source>
        <dbReference type="ARBA" id="ARBA00029447"/>
    </source>
</evidence>
<keyword evidence="5 7" id="KW-0807">Transducer</keyword>
<evidence type="ECO:0000256" key="1">
    <source>
        <dbReference type="ARBA" id="ARBA00004141"/>
    </source>
</evidence>
<evidence type="ECO:0000256" key="8">
    <source>
        <dbReference type="SAM" id="MobiDB-lite"/>
    </source>
</evidence>
<evidence type="ECO:0000256" key="7">
    <source>
        <dbReference type="PROSITE-ProRule" id="PRU00284"/>
    </source>
</evidence>
<comment type="caution">
    <text evidence="12">The sequence shown here is derived from an EMBL/GenBank/DDBJ whole genome shotgun (WGS) entry which is preliminary data.</text>
</comment>
<keyword evidence="2 9" id="KW-0812">Transmembrane</keyword>
<comment type="subcellular location">
    <subcellularLocation>
        <location evidence="1">Membrane</location>
        <topology evidence="1">Multi-pass membrane protein</topology>
    </subcellularLocation>
</comment>
<keyword evidence="13" id="KW-1185">Reference proteome</keyword>
<feature type="transmembrane region" description="Helical" evidence="9">
    <location>
        <begin position="192"/>
        <end position="212"/>
    </location>
</feature>
<feature type="domain" description="Methyl-accepting transducer" evidence="10">
    <location>
        <begin position="274"/>
        <end position="510"/>
    </location>
</feature>
<dbReference type="InterPro" id="IPR004089">
    <property type="entry name" value="MCPsignal_dom"/>
</dbReference>
<dbReference type="Proteomes" id="UP001501671">
    <property type="component" value="Unassembled WGS sequence"/>
</dbReference>
<organism evidence="12 13">
    <name type="scientific">Pigmentiphaga soli</name>
    <dbReference type="NCBI Taxonomy" id="1007095"/>
    <lineage>
        <taxon>Bacteria</taxon>
        <taxon>Pseudomonadati</taxon>
        <taxon>Pseudomonadota</taxon>
        <taxon>Betaproteobacteria</taxon>
        <taxon>Burkholderiales</taxon>
        <taxon>Alcaligenaceae</taxon>
        <taxon>Pigmentiphaga</taxon>
    </lineage>
</organism>
<gene>
    <name evidence="12" type="ORF">GCM10023144_19130</name>
</gene>
<dbReference type="EMBL" id="BAABFO010000007">
    <property type="protein sequence ID" value="GAA4330969.1"/>
    <property type="molecule type" value="Genomic_DNA"/>
</dbReference>
<proteinExistence type="inferred from homology"/>
<feature type="domain" description="HAMP" evidence="11">
    <location>
        <begin position="216"/>
        <end position="269"/>
    </location>
</feature>
<reference evidence="13" key="1">
    <citation type="journal article" date="2019" name="Int. J. Syst. Evol. Microbiol.">
        <title>The Global Catalogue of Microorganisms (GCM) 10K type strain sequencing project: providing services to taxonomists for standard genome sequencing and annotation.</title>
        <authorList>
            <consortium name="The Broad Institute Genomics Platform"/>
            <consortium name="The Broad Institute Genome Sequencing Center for Infectious Disease"/>
            <person name="Wu L."/>
            <person name="Ma J."/>
        </authorList>
    </citation>
    <scope>NUCLEOTIDE SEQUENCE [LARGE SCALE GENOMIC DNA]</scope>
    <source>
        <strain evidence="13">JCM 17666</strain>
    </source>
</reference>
<evidence type="ECO:0000313" key="12">
    <source>
        <dbReference type="EMBL" id="GAA4330969.1"/>
    </source>
</evidence>
<evidence type="ECO:0008006" key="14">
    <source>
        <dbReference type="Google" id="ProtNLM"/>
    </source>
</evidence>
<evidence type="ECO:0000256" key="9">
    <source>
        <dbReference type="SAM" id="Phobius"/>
    </source>
</evidence>